<dbReference type="Pfam" id="PF01435">
    <property type="entry name" value="Peptidase_M48"/>
    <property type="match status" value="1"/>
</dbReference>
<keyword evidence="10" id="KW-0472">Membrane</keyword>
<keyword evidence="13" id="KW-0346">Stress response</keyword>
<evidence type="ECO:0000256" key="8">
    <source>
        <dbReference type="ARBA" id="ARBA00022989"/>
    </source>
</evidence>
<dbReference type="GO" id="GO:0006508">
    <property type="term" value="P:proteolysis"/>
    <property type="evidence" value="ECO:0007669"/>
    <property type="project" value="UniProtKB-KW"/>
</dbReference>
<organism evidence="13 14">
    <name type="scientific">Fusobacterium vincentii ATCC 49256</name>
    <dbReference type="NCBI Taxonomy" id="209882"/>
    <lineage>
        <taxon>Bacteria</taxon>
        <taxon>Fusobacteriati</taxon>
        <taxon>Fusobacteriota</taxon>
        <taxon>Fusobacteriia</taxon>
        <taxon>Fusobacteriales</taxon>
        <taxon>Fusobacteriaceae</taxon>
        <taxon>Fusobacterium</taxon>
    </lineage>
</organism>
<comment type="subcellular location">
    <subcellularLocation>
        <location evidence="1">Cell membrane</location>
        <topology evidence="1">Multi-pass membrane protein</topology>
    </subcellularLocation>
</comment>
<evidence type="ECO:0000256" key="3">
    <source>
        <dbReference type="ARBA" id="ARBA00022670"/>
    </source>
</evidence>
<keyword evidence="4" id="KW-0812">Transmembrane</keyword>
<gene>
    <name evidence="13" type="ORF">FNV0068</name>
</gene>
<dbReference type="InterPro" id="IPR001915">
    <property type="entry name" value="Peptidase_M48"/>
</dbReference>
<evidence type="ECO:0000256" key="4">
    <source>
        <dbReference type="ARBA" id="ARBA00022692"/>
    </source>
</evidence>
<dbReference type="GO" id="GO:0004222">
    <property type="term" value="F:metalloendopeptidase activity"/>
    <property type="evidence" value="ECO:0007669"/>
    <property type="project" value="InterPro"/>
</dbReference>
<name>Q7P3M7_FUSVC</name>
<dbReference type="InterPro" id="IPR050083">
    <property type="entry name" value="HtpX_protease"/>
</dbReference>
<accession>Q7P3M7</accession>
<dbReference type="Proteomes" id="UP000006454">
    <property type="component" value="Unassembled WGS sequence"/>
</dbReference>
<evidence type="ECO:0000256" key="5">
    <source>
        <dbReference type="ARBA" id="ARBA00022723"/>
    </source>
</evidence>
<evidence type="ECO:0000259" key="12">
    <source>
        <dbReference type="Pfam" id="PF01435"/>
    </source>
</evidence>
<dbReference type="PANTHER" id="PTHR43221">
    <property type="entry name" value="PROTEASE HTPX"/>
    <property type="match status" value="1"/>
</dbReference>
<keyword evidence="7 11" id="KW-0862">Zinc</keyword>
<evidence type="ECO:0000256" key="2">
    <source>
        <dbReference type="ARBA" id="ARBA00022475"/>
    </source>
</evidence>
<proteinExistence type="inferred from homology"/>
<evidence type="ECO:0000256" key="9">
    <source>
        <dbReference type="ARBA" id="ARBA00023049"/>
    </source>
</evidence>
<comment type="caution">
    <text evidence="13">The sequence shown here is derived from an EMBL/GenBank/DDBJ whole genome shotgun (WGS) entry which is preliminary data.</text>
</comment>
<keyword evidence="3 11" id="KW-0645">Protease</keyword>
<evidence type="ECO:0000256" key="6">
    <source>
        <dbReference type="ARBA" id="ARBA00022801"/>
    </source>
</evidence>
<evidence type="ECO:0000256" key="7">
    <source>
        <dbReference type="ARBA" id="ARBA00022833"/>
    </source>
</evidence>
<keyword evidence="6 11" id="KW-0378">Hydrolase</keyword>
<feature type="domain" description="Peptidase M48" evidence="12">
    <location>
        <begin position="16"/>
        <end position="101"/>
    </location>
</feature>
<keyword evidence="8" id="KW-1133">Transmembrane helix</keyword>
<keyword evidence="9 11" id="KW-0482">Metalloprotease</keyword>
<evidence type="ECO:0000256" key="11">
    <source>
        <dbReference type="RuleBase" id="RU003983"/>
    </source>
</evidence>
<keyword evidence="5" id="KW-0479">Metal-binding</keyword>
<evidence type="ECO:0000256" key="1">
    <source>
        <dbReference type="ARBA" id="ARBA00004651"/>
    </source>
</evidence>
<dbReference type="EMBL" id="AABF01000207">
    <property type="protein sequence ID" value="EAA23176.1"/>
    <property type="molecule type" value="Genomic_DNA"/>
</dbReference>
<evidence type="ECO:0000313" key="14">
    <source>
        <dbReference type="Proteomes" id="UP000006454"/>
    </source>
</evidence>
<evidence type="ECO:0000313" key="13">
    <source>
        <dbReference type="EMBL" id="EAA23176.1"/>
    </source>
</evidence>
<sequence length="106" mass="12119">MTYYLIRNVANIFGKIVSSAYSRRREYGADKLAAEITDPSYMKSALLRLQEISEGRVSLQDSDREFASFKITNNFSMGNIFGNLFASHPSLEKRIAAIERIENKQF</sequence>
<dbReference type="GO" id="GO:0005886">
    <property type="term" value="C:plasma membrane"/>
    <property type="evidence" value="ECO:0007669"/>
    <property type="project" value="UniProtKB-SubCell"/>
</dbReference>
<reference evidence="13 14" key="1">
    <citation type="journal article" date="2003" name="Genome Res.">
        <title>Genome analysis of F. nucleatum sub spp vincentii and its comparison with the genome of F. nucleatum ATCC 25586.</title>
        <authorList>
            <person name="Kapatral V."/>
            <person name="Ivanova N."/>
            <person name="Anderson I."/>
            <person name="Reznik G."/>
            <person name="Bhattacharyya A."/>
            <person name="Gardner W.L."/>
            <person name="Mikhailova N."/>
            <person name="Lapidus A."/>
            <person name="Larsen N."/>
            <person name="D'Souza M."/>
            <person name="Walunas T."/>
            <person name="Haselkorn R."/>
            <person name="Overbeek R."/>
            <person name="Kyrpides N."/>
        </authorList>
    </citation>
    <scope>NUCLEOTIDE SEQUENCE [LARGE SCALE GENOMIC DNA]</scope>
    <source>
        <strain evidence="13 14">ATCC 49256</strain>
    </source>
</reference>
<comment type="cofactor">
    <cofactor evidence="11">
        <name>Zn(2+)</name>
        <dbReference type="ChEBI" id="CHEBI:29105"/>
    </cofactor>
    <text evidence="11">Binds 1 zinc ion per subunit.</text>
</comment>
<dbReference type="GO" id="GO:0046872">
    <property type="term" value="F:metal ion binding"/>
    <property type="evidence" value="ECO:0007669"/>
    <property type="project" value="UniProtKB-KW"/>
</dbReference>
<protein>
    <submittedName>
        <fullName evidence="13">Heat shock protein HtpX</fullName>
    </submittedName>
</protein>
<dbReference type="PANTHER" id="PTHR43221:SF1">
    <property type="entry name" value="PROTEASE HTPX"/>
    <property type="match status" value="1"/>
</dbReference>
<keyword evidence="2" id="KW-1003">Cell membrane</keyword>
<evidence type="ECO:0000256" key="10">
    <source>
        <dbReference type="ARBA" id="ARBA00023136"/>
    </source>
</evidence>
<dbReference type="AlphaFoldDB" id="Q7P3M7"/>
<comment type="similarity">
    <text evidence="11">Belongs to the peptidase M48 family.</text>
</comment>